<accession>A0A5C3KWY1</accession>
<dbReference type="OrthoDB" id="691673at2759"/>
<protein>
    <submittedName>
        <fullName evidence="7">Kynurenine/alpha-aminoadipate aminotransferase</fullName>
    </submittedName>
</protein>
<dbReference type="Pfam" id="PF00155">
    <property type="entry name" value="Aminotran_1_2"/>
    <property type="match status" value="1"/>
</dbReference>
<comment type="cofactor">
    <cofactor evidence="1">
        <name>pyridoxal 5'-phosphate</name>
        <dbReference type="ChEBI" id="CHEBI:597326"/>
    </cofactor>
</comment>
<evidence type="ECO:0000256" key="3">
    <source>
        <dbReference type="ARBA" id="ARBA00022576"/>
    </source>
</evidence>
<evidence type="ECO:0000256" key="5">
    <source>
        <dbReference type="ARBA" id="ARBA00022898"/>
    </source>
</evidence>
<keyword evidence="3 7" id="KW-0032">Aminotransferase</keyword>
<dbReference type="GO" id="GO:0008483">
    <property type="term" value="F:transaminase activity"/>
    <property type="evidence" value="ECO:0007669"/>
    <property type="project" value="UniProtKB-KW"/>
</dbReference>
<dbReference type="CDD" id="cd00609">
    <property type="entry name" value="AAT_like"/>
    <property type="match status" value="1"/>
</dbReference>
<organism evidence="7 8">
    <name type="scientific">Coprinopsis marcescibilis</name>
    <name type="common">Agaric fungus</name>
    <name type="synonym">Psathyrella marcescibilis</name>
    <dbReference type="NCBI Taxonomy" id="230819"/>
    <lineage>
        <taxon>Eukaryota</taxon>
        <taxon>Fungi</taxon>
        <taxon>Dikarya</taxon>
        <taxon>Basidiomycota</taxon>
        <taxon>Agaricomycotina</taxon>
        <taxon>Agaricomycetes</taxon>
        <taxon>Agaricomycetidae</taxon>
        <taxon>Agaricales</taxon>
        <taxon>Agaricineae</taxon>
        <taxon>Psathyrellaceae</taxon>
        <taxon>Coprinopsis</taxon>
    </lineage>
</organism>
<dbReference type="PANTHER" id="PTHR42790:SF19">
    <property type="entry name" value="KYNURENINE_ALPHA-AMINOADIPATE AMINOTRANSFERASE, MITOCHONDRIAL"/>
    <property type="match status" value="1"/>
</dbReference>
<dbReference type="InterPro" id="IPR015424">
    <property type="entry name" value="PyrdxlP-dep_Trfase"/>
</dbReference>
<evidence type="ECO:0000256" key="4">
    <source>
        <dbReference type="ARBA" id="ARBA00022679"/>
    </source>
</evidence>
<reference evidence="7 8" key="1">
    <citation type="journal article" date="2019" name="Nat. Ecol. Evol.">
        <title>Megaphylogeny resolves global patterns of mushroom evolution.</title>
        <authorList>
            <person name="Varga T."/>
            <person name="Krizsan K."/>
            <person name="Foldi C."/>
            <person name="Dima B."/>
            <person name="Sanchez-Garcia M."/>
            <person name="Sanchez-Ramirez S."/>
            <person name="Szollosi G.J."/>
            <person name="Szarkandi J.G."/>
            <person name="Papp V."/>
            <person name="Albert L."/>
            <person name="Andreopoulos W."/>
            <person name="Angelini C."/>
            <person name="Antonin V."/>
            <person name="Barry K.W."/>
            <person name="Bougher N.L."/>
            <person name="Buchanan P."/>
            <person name="Buyck B."/>
            <person name="Bense V."/>
            <person name="Catcheside P."/>
            <person name="Chovatia M."/>
            <person name="Cooper J."/>
            <person name="Damon W."/>
            <person name="Desjardin D."/>
            <person name="Finy P."/>
            <person name="Geml J."/>
            <person name="Haridas S."/>
            <person name="Hughes K."/>
            <person name="Justo A."/>
            <person name="Karasinski D."/>
            <person name="Kautmanova I."/>
            <person name="Kiss B."/>
            <person name="Kocsube S."/>
            <person name="Kotiranta H."/>
            <person name="LaButti K.M."/>
            <person name="Lechner B.E."/>
            <person name="Liimatainen K."/>
            <person name="Lipzen A."/>
            <person name="Lukacs Z."/>
            <person name="Mihaltcheva S."/>
            <person name="Morgado L.N."/>
            <person name="Niskanen T."/>
            <person name="Noordeloos M.E."/>
            <person name="Ohm R.A."/>
            <person name="Ortiz-Santana B."/>
            <person name="Ovrebo C."/>
            <person name="Racz N."/>
            <person name="Riley R."/>
            <person name="Savchenko A."/>
            <person name="Shiryaev A."/>
            <person name="Soop K."/>
            <person name="Spirin V."/>
            <person name="Szebenyi C."/>
            <person name="Tomsovsky M."/>
            <person name="Tulloss R.E."/>
            <person name="Uehling J."/>
            <person name="Grigoriev I.V."/>
            <person name="Vagvolgyi C."/>
            <person name="Papp T."/>
            <person name="Martin F.M."/>
            <person name="Miettinen O."/>
            <person name="Hibbett D.S."/>
            <person name="Nagy L.G."/>
        </authorList>
    </citation>
    <scope>NUCLEOTIDE SEQUENCE [LARGE SCALE GENOMIC DNA]</scope>
    <source>
        <strain evidence="7 8">CBS 121175</strain>
    </source>
</reference>
<dbReference type="InterPro" id="IPR004839">
    <property type="entry name" value="Aminotransferase_I/II_large"/>
</dbReference>
<keyword evidence="8" id="KW-1185">Reference proteome</keyword>
<keyword evidence="4 7" id="KW-0808">Transferase</keyword>
<proteinExistence type="inferred from homology"/>
<name>A0A5C3KWY1_COPMA</name>
<dbReference type="SUPFAM" id="SSF53383">
    <property type="entry name" value="PLP-dependent transferases"/>
    <property type="match status" value="1"/>
</dbReference>
<dbReference type="GO" id="GO:1901605">
    <property type="term" value="P:alpha-amino acid metabolic process"/>
    <property type="evidence" value="ECO:0007669"/>
    <property type="project" value="TreeGrafter"/>
</dbReference>
<dbReference type="InterPro" id="IPR015421">
    <property type="entry name" value="PyrdxlP-dep_Trfase_major"/>
</dbReference>
<dbReference type="InterPro" id="IPR050859">
    <property type="entry name" value="Class-I_PLP-dep_aminotransf"/>
</dbReference>
<sequence>MPHHEPPLPIPALKIIPTEHYTSKFLSTAARHRTPSPIWGLFSVEDQPGMISMLAGKPNPATFPFEHITLGMRTPDRGALTTLTLSDGELESALQYGSTSGVPELVRWVAEMMRSVHVRGEGEGWRVSIGAGSQDLLYKALHALVDPGDTILVEGPTYPTVVPILDAIGCGYAVVDVDGEGISTEDLARVLEDWDTNKPFPRVLYTVPYGSNPAGMTATYSRRVEVLRLARKHDLLILEDDPYYFLYYGEPPRPPSYFSLEKMLGGEVGRVLRFDSFSKVLSAGFRLGWLTGPDALLASIERHSAVSVVQPNSLAQLIVLRLLKEWGLPGFIAHTARAADFYRARRDVLHAYLVKHLRGLAEWEPPTASMFFWLKLKLKVKVQVEGDSTAFIRDKAIARGVLLLPGATAFPDGRTTARVRLSFSLLSDEEMEEAVRRIAVAL</sequence>
<evidence type="ECO:0000256" key="2">
    <source>
        <dbReference type="ARBA" id="ARBA00007441"/>
    </source>
</evidence>
<dbReference type="EMBL" id="ML210192">
    <property type="protein sequence ID" value="TFK24924.1"/>
    <property type="molecule type" value="Genomic_DNA"/>
</dbReference>
<feature type="domain" description="Aminotransferase class I/classII large" evidence="6">
    <location>
        <begin position="90"/>
        <end position="438"/>
    </location>
</feature>
<gene>
    <name evidence="7" type="ORF">FA15DRAFT_618591</name>
</gene>
<evidence type="ECO:0000259" key="6">
    <source>
        <dbReference type="Pfam" id="PF00155"/>
    </source>
</evidence>
<keyword evidence="5" id="KW-0663">Pyridoxal phosphate</keyword>
<dbReference type="AlphaFoldDB" id="A0A5C3KWY1"/>
<evidence type="ECO:0000313" key="7">
    <source>
        <dbReference type="EMBL" id="TFK24924.1"/>
    </source>
</evidence>
<evidence type="ECO:0000313" key="8">
    <source>
        <dbReference type="Proteomes" id="UP000307440"/>
    </source>
</evidence>
<dbReference type="STRING" id="230819.A0A5C3KWY1"/>
<evidence type="ECO:0000256" key="1">
    <source>
        <dbReference type="ARBA" id="ARBA00001933"/>
    </source>
</evidence>
<comment type="similarity">
    <text evidence="2">Belongs to the class-I pyridoxal-phosphate-dependent aminotransferase family.</text>
</comment>
<dbReference type="GO" id="GO:0030170">
    <property type="term" value="F:pyridoxal phosphate binding"/>
    <property type="evidence" value="ECO:0007669"/>
    <property type="project" value="InterPro"/>
</dbReference>
<feature type="non-terminal residue" evidence="7">
    <location>
        <position position="442"/>
    </location>
</feature>
<dbReference type="Proteomes" id="UP000307440">
    <property type="component" value="Unassembled WGS sequence"/>
</dbReference>
<dbReference type="PANTHER" id="PTHR42790">
    <property type="entry name" value="AMINOTRANSFERASE"/>
    <property type="match status" value="1"/>
</dbReference>
<dbReference type="Gene3D" id="3.40.640.10">
    <property type="entry name" value="Type I PLP-dependent aspartate aminotransferase-like (Major domain)"/>
    <property type="match status" value="1"/>
</dbReference>